<evidence type="ECO:0000256" key="3">
    <source>
        <dbReference type="ARBA" id="ARBA00022679"/>
    </source>
</evidence>
<feature type="transmembrane region" description="Helical" evidence="7">
    <location>
        <begin position="49"/>
        <end position="71"/>
    </location>
</feature>
<evidence type="ECO:0000256" key="6">
    <source>
        <dbReference type="ARBA" id="ARBA00023136"/>
    </source>
</evidence>
<dbReference type="PANTHER" id="PTHR30589">
    <property type="entry name" value="PROLIPOPROTEIN DIACYLGLYCERYL TRANSFERASE"/>
    <property type="match status" value="1"/>
</dbReference>
<comment type="caution">
    <text evidence="8">The sequence shown here is derived from an EMBL/GenBank/DDBJ whole genome shotgun (WGS) entry which is preliminary data.</text>
</comment>
<protein>
    <recommendedName>
        <fullName evidence="10">Phosphatidylglycerol--prolipoprotein diacylglyceryl transferase</fullName>
    </recommendedName>
</protein>
<evidence type="ECO:0000256" key="4">
    <source>
        <dbReference type="ARBA" id="ARBA00022692"/>
    </source>
</evidence>
<gene>
    <name evidence="8" type="ORF">COX00_02100</name>
</gene>
<sequence>MIPYLHSQTYQILGITFQTWGTLVALGFALGTFVAWRRAKAKGLDPNKILDLAFLIFIGAFIGARLFHVLFYEPGYYLQHPLEALDPRKTGFSMFGGYIGAAVAFIGYVRKHALDWISYADSLVWGLPWGCGVGRIGCFLIHDHPGTLTHFMLGVKYPDGNVRHDLGLYLSLIGFATGGLFLWLNRKERQPGFWIGSYMIIEGVVRFSLDFLRTVDARYFGLTPTQYLAVPMFLVGIWFVRSFHSSRKAKA</sequence>
<evidence type="ECO:0000313" key="9">
    <source>
        <dbReference type="Proteomes" id="UP000231581"/>
    </source>
</evidence>
<reference evidence="8 9" key="1">
    <citation type="submission" date="2017-09" db="EMBL/GenBank/DDBJ databases">
        <title>Depth-based differentiation of microbial function through sediment-hosted aquifers and enrichment of novel symbionts in the deep terrestrial subsurface.</title>
        <authorList>
            <person name="Probst A.J."/>
            <person name="Ladd B."/>
            <person name="Jarett J.K."/>
            <person name="Geller-Mcgrath D.E."/>
            <person name="Sieber C.M."/>
            <person name="Emerson J.B."/>
            <person name="Anantharaman K."/>
            <person name="Thomas B.C."/>
            <person name="Malmstrom R."/>
            <person name="Stieglmeier M."/>
            <person name="Klingl A."/>
            <person name="Woyke T."/>
            <person name="Ryan C.M."/>
            <person name="Banfield J.F."/>
        </authorList>
    </citation>
    <scope>NUCLEOTIDE SEQUENCE [LARGE SCALE GENOMIC DNA]</scope>
    <source>
        <strain evidence="8">CG22_combo_CG10-13_8_21_14_all_47_17</strain>
    </source>
</reference>
<dbReference type="EMBL" id="PCSZ01000042">
    <property type="protein sequence ID" value="PIP60638.1"/>
    <property type="molecule type" value="Genomic_DNA"/>
</dbReference>
<dbReference type="GO" id="GO:0042158">
    <property type="term" value="P:lipoprotein biosynthetic process"/>
    <property type="evidence" value="ECO:0007669"/>
    <property type="project" value="InterPro"/>
</dbReference>
<evidence type="ECO:0000256" key="7">
    <source>
        <dbReference type="SAM" id="Phobius"/>
    </source>
</evidence>
<feature type="transmembrane region" description="Helical" evidence="7">
    <location>
        <begin position="122"/>
        <end position="142"/>
    </location>
</feature>
<accession>A0A2H0BUH4</accession>
<keyword evidence="2" id="KW-1003">Cell membrane</keyword>
<dbReference type="Proteomes" id="UP000231581">
    <property type="component" value="Unassembled WGS sequence"/>
</dbReference>
<keyword evidence="5 7" id="KW-1133">Transmembrane helix</keyword>
<proteinExistence type="inferred from homology"/>
<keyword evidence="3" id="KW-0808">Transferase</keyword>
<organism evidence="8 9">
    <name type="scientific">Candidatus Uhrbacteria bacterium CG22_combo_CG10-13_8_21_14_all_47_17</name>
    <dbReference type="NCBI Taxonomy" id="1975041"/>
    <lineage>
        <taxon>Bacteria</taxon>
        <taxon>Candidatus Uhriibacteriota</taxon>
    </lineage>
</organism>
<feature type="transmembrane region" description="Helical" evidence="7">
    <location>
        <begin position="221"/>
        <end position="240"/>
    </location>
</feature>
<feature type="transmembrane region" description="Helical" evidence="7">
    <location>
        <begin position="166"/>
        <end position="184"/>
    </location>
</feature>
<dbReference type="PANTHER" id="PTHR30589:SF0">
    <property type="entry name" value="PHOSPHATIDYLGLYCEROL--PROLIPOPROTEIN DIACYLGLYCERYL TRANSFERASE"/>
    <property type="match status" value="1"/>
</dbReference>
<dbReference type="GO" id="GO:0008961">
    <property type="term" value="F:phosphatidylglycerol-prolipoprotein diacylglyceryl transferase activity"/>
    <property type="evidence" value="ECO:0007669"/>
    <property type="project" value="InterPro"/>
</dbReference>
<dbReference type="GO" id="GO:0005886">
    <property type="term" value="C:plasma membrane"/>
    <property type="evidence" value="ECO:0007669"/>
    <property type="project" value="InterPro"/>
</dbReference>
<evidence type="ECO:0000256" key="5">
    <source>
        <dbReference type="ARBA" id="ARBA00022989"/>
    </source>
</evidence>
<feature type="transmembrane region" description="Helical" evidence="7">
    <location>
        <begin position="91"/>
        <end position="110"/>
    </location>
</feature>
<keyword evidence="4 7" id="KW-0812">Transmembrane</keyword>
<dbReference type="Pfam" id="PF01790">
    <property type="entry name" value="LGT"/>
    <property type="match status" value="1"/>
</dbReference>
<evidence type="ECO:0000256" key="2">
    <source>
        <dbReference type="ARBA" id="ARBA00022475"/>
    </source>
</evidence>
<keyword evidence="6 7" id="KW-0472">Membrane</keyword>
<evidence type="ECO:0000313" key="8">
    <source>
        <dbReference type="EMBL" id="PIP60638.1"/>
    </source>
</evidence>
<feature type="transmembrane region" description="Helical" evidence="7">
    <location>
        <begin position="12"/>
        <end position="37"/>
    </location>
</feature>
<dbReference type="AlphaFoldDB" id="A0A2H0BUH4"/>
<dbReference type="InterPro" id="IPR001640">
    <property type="entry name" value="Lgt"/>
</dbReference>
<feature type="transmembrane region" description="Helical" evidence="7">
    <location>
        <begin position="191"/>
        <end position="209"/>
    </location>
</feature>
<evidence type="ECO:0000256" key="1">
    <source>
        <dbReference type="ARBA" id="ARBA00007150"/>
    </source>
</evidence>
<comment type="similarity">
    <text evidence="1">Belongs to the Lgt family.</text>
</comment>
<evidence type="ECO:0008006" key="10">
    <source>
        <dbReference type="Google" id="ProtNLM"/>
    </source>
</evidence>
<name>A0A2H0BUH4_9BACT</name>